<organism evidence="1 2">
    <name type="scientific">Dreissena polymorpha</name>
    <name type="common">Zebra mussel</name>
    <name type="synonym">Mytilus polymorpha</name>
    <dbReference type="NCBI Taxonomy" id="45954"/>
    <lineage>
        <taxon>Eukaryota</taxon>
        <taxon>Metazoa</taxon>
        <taxon>Spiralia</taxon>
        <taxon>Lophotrochozoa</taxon>
        <taxon>Mollusca</taxon>
        <taxon>Bivalvia</taxon>
        <taxon>Autobranchia</taxon>
        <taxon>Heteroconchia</taxon>
        <taxon>Euheterodonta</taxon>
        <taxon>Imparidentia</taxon>
        <taxon>Neoheterodontei</taxon>
        <taxon>Myida</taxon>
        <taxon>Dreissenoidea</taxon>
        <taxon>Dreissenidae</taxon>
        <taxon>Dreissena</taxon>
    </lineage>
</organism>
<sequence length="58" mass="6824">MNTISCASPAKRIPVIPNSRRSFPRRRGRYGYSRLRSRTCLDLRTWEIETHSCTICRP</sequence>
<dbReference type="AlphaFoldDB" id="A0A9D3YQH9"/>
<protein>
    <submittedName>
        <fullName evidence="1">Uncharacterized protein</fullName>
    </submittedName>
</protein>
<proteinExistence type="predicted"/>
<reference evidence="1" key="2">
    <citation type="submission" date="2020-11" db="EMBL/GenBank/DDBJ databases">
        <authorList>
            <person name="McCartney M.A."/>
            <person name="Auch B."/>
            <person name="Kono T."/>
            <person name="Mallez S."/>
            <person name="Becker A."/>
            <person name="Gohl D.M."/>
            <person name="Silverstein K.A.T."/>
            <person name="Koren S."/>
            <person name="Bechman K.B."/>
            <person name="Herman A."/>
            <person name="Abrahante J.E."/>
            <person name="Garbe J."/>
        </authorList>
    </citation>
    <scope>NUCLEOTIDE SEQUENCE</scope>
    <source>
        <strain evidence="1">Duluth1</strain>
        <tissue evidence="1">Whole animal</tissue>
    </source>
</reference>
<reference evidence="1" key="1">
    <citation type="journal article" date="2019" name="bioRxiv">
        <title>The Genome of the Zebra Mussel, Dreissena polymorpha: A Resource for Invasive Species Research.</title>
        <authorList>
            <person name="McCartney M.A."/>
            <person name="Auch B."/>
            <person name="Kono T."/>
            <person name="Mallez S."/>
            <person name="Zhang Y."/>
            <person name="Obille A."/>
            <person name="Becker A."/>
            <person name="Abrahante J.E."/>
            <person name="Garbe J."/>
            <person name="Badalamenti J.P."/>
            <person name="Herman A."/>
            <person name="Mangelson H."/>
            <person name="Liachko I."/>
            <person name="Sullivan S."/>
            <person name="Sone E.D."/>
            <person name="Koren S."/>
            <person name="Silverstein K.A.T."/>
            <person name="Beckman K.B."/>
            <person name="Gohl D.M."/>
        </authorList>
    </citation>
    <scope>NUCLEOTIDE SEQUENCE</scope>
    <source>
        <strain evidence="1">Duluth1</strain>
        <tissue evidence="1">Whole animal</tissue>
    </source>
</reference>
<keyword evidence="2" id="KW-1185">Reference proteome</keyword>
<gene>
    <name evidence="1" type="ORF">DPMN_078411</name>
</gene>
<accession>A0A9D3YQH9</accession>
<dbReference type="EMBL" id="JAIWYP010000015">
    <property type="protein sequence ID" value="KAH3703375.1"/>
    <property type="molecule type" value="Genomic_DNA"/>
</dbReference>
<comment type="caution">
    <text evidence="1">The sequence shown here is derived from an EMBL/GenBank/DDBJ whole genome shotgun (WGS) entry which is preliminary data.</text>
</comment>
<name>A0A9D3YQH9_DREPO</name>
<evidence type="ECO:0000313" key="1">
    <source>
        <dbReference type="EMBL" id="KAH3703375.1"/>
    </source>
</evidence>
<dbReference type="Proteomes" id="UP000828390">
    <property type="component" value="Unassembled WGS sequence"/>
</dbReference>
<evidence type="ECO:0000313" key="2">
    <source>
        <dbReference type="Proteomes" id="UP000828390"/>
    </source>
</evidence>